<dbReference type="EMBL" id="JAHCMY010000012">
    <property type="protein sequence ID" value="MBS9525402.1"/>
    <property type="molecule type" value="Genomic_DNA"/>
</dbReference>
<gene>
    <name evidence="1" type="ORF">KI659_15400</name>
</gene>
<dbReference type="AlphaFoldDB" id="A0AAP2CPA0"/>
<organism evidence="1 2">
    <name type="scientific">Litoribacter ruber</name>
    <dbReference type="NCBI Taxonomy" id="702568"/>
    <lineage>
        <taxon>Bacteria</taxon>
        <taxon>Pseudomonadati</taxon>
        <taxon>Bacteroidota</taxon>
        <taxon>Cytophagia</taxon>
        <taxon>Cytophagales</taxon>
        <taxon>Cyclobacteriaceae</taxon>
        <taxon>Litoribacter</taxon>
    </lineage>
</organism>
<evidence type="ECO:0000313" key="1">
    <source>
        <dbReference type="EMBL" id="MBS9525402.1"/>
    </source>
</evidence>
<dbReference type="Proteomes" id="UP001319104">
    <property type="component" value="Unassembled WGS sequence"/>
</dbReference>
<evidence type="ECO:0000313" key="2">
    <source>
        <dbReference type="Proteomes" id="UP001319104"/>
    </source>
</evidence>
<proteinExistence type="predicted"/>
<evidence type="ECO:0008006" key="3">
    <source>
        <dbReference type="Google" id="ProtNLM"/>
    </source>
</evidence>
<dbReference type="RefSeq" id="WP_213946263.1">
    <property type="nucleotide sequence ID" value="NZ_JAHCMY010000012.1"/>
</dbReference>
<comment type="caution">
    <text evidence="1">The sequence shown here is derived from an EMBL/GenBank/DDBJ whole genome shotgun (WGS) entry which is preliminary data.</text>
</comment>
<reference evidence="1 2" key="1">
    <citation type="submission" date="2021-05" db="EMBL/GenBank/DDBJ databases">
        <authorList>
            <person name="Zhang Z.D."/>
            <person name="Osman G."/>
        </authorList>
    </citation>
    <scope>NUCLEOTIDE SEQUENCE [LARGE SCALE GENOMIC DNA]</scope>
    <source>
        <strain evidence="1 2">KCTC 32217</strain>
    </source>
</reference>
<accession>A0AAP2CPA0</accession>
<sequence>MQIEPLLLFTCLAFVACQSNQQNDIVGSWTSVYVQESTGFDVTDRADFNSDGSYILTMYSSGDSVISELKGKYEIDKNSQTLTVTTNGKSFKHEIIEVDKDTLKIQTSQGIELIMKRIK</sequence>
<name>A0AAP2CPA0_9BACT</name>
<protein>
    <recommendedName>
        <fullName evidence="3">Lipocalin-like domain-containing protein</fullName>
    </recommendedName>
</protein>
<keyword evidence="2" id="KW-1185">Reference proteome</keyword>